<evidence type="ECO:0000313" key="2">
    <source>
        <dbReference type="Proteomes" id="UP001148629"/>
    </source>
</evidence>
<dbReference type="EMBL" id="JANRMS010000339">
    <property type="protein sequence ID" value="KAJ3541654.1"/>
    <property type="molecule type" value="Genomic_DNA"/>
</dbReference>
<reference evidence="1" key="1">
    <citation type="submission" date="2022-08" db="EMBL/GenBank/DDBJ databases">
        <title>Genome Sequence of Fusarium decemcellulare.</title>
        <authorList>
            <person name="Buettner E."/>
        </authorList>
    </citation>
    <scope>NUCLEOTIDE SEQUENCE</scope>
    <source>
        <strain evidence="1">Babe19</strain>
    </source>
</reference>
<keyword evidence="2" id="KW-1185">Reference proteome</keyword>
<gene>
    <name evidence="1" type="ORF">NM208_g4508</name>
</gene>
<accession>A0ACC1SKM8</accession>
<protein>
    <submittedName>
        <fullName evidence="1">Uncharacterized protein</fullName>
    </submittedName>
</protein>
<comment type="caution">
    <text evidence="1">The sequence shown here is derived from an EMBL/GenBank/DDBJ whole genome shotgun (WGS) entry which is preliminary data.</text>
</comment>
<name>A0ACC1SKM8_9HYPO</name>
<organism evidence="1 2">
    <name type="scientific">Fusarium decemcellulare</name>
    <dbReference type="NCBI Taxonomy" id="57161"/>
    <lineage>
        <taxon>Eukaryota</taxon>
        <taxon>Fungi</taxon>
        <taxon>Dikarya</taxon>
        <taxon>Ascomycota</taxon>
        <taxon>Pezizomycotina</taxon>
        <taxon>Sordariomycetes</taxon>
        <taxon>Hypocreomycetidae</taxon>
        <taxon>Hypocreales</taxon>
        <taxon>Nectriaceae</taxon>
        <taxon>Fusarium</taxon>
        <taxon>Fusarium decemcellulare species complex</taxon>
    </lineage>
</organism>
<dbReference type="Proteomes" id="UP001148629">
    <property type="component" value="Unassembled WGS sequence"/>
</dbReference>
<evidence type="ECO:0000313" key="1">
    <source>
        <dbReference type="EMBL" id="KAJ3541654.1"/>
    </source>
</evidence>
<sequence length="330" mass="35441">MALPTLTVCSALGRQGASVVSLFLSDSEPKYHIRALTSNVESPAAKQLAAKPNVSVVAVDLNSVDSIVSAFEGSSLIFANTVFSPTVFVESGASVAQQLEASHGLNIARAASKTESLKHLIWSTLPDAARETRGEMDIPHFQSKIAAESYMQSLESGLSDKTTFLRVGLYGSVVERPPYTPIHVGAANARLLVLPISPDVPLPFAGDETFNVGLFAKAIFSQPEKTIGCYVNGTAETVSAQEWARSLEKALGRRGQDTRVVFLESTLSDFEKLWGAGGTEIGLMFEYFNRYGKESYEEAIPGGRPALSATDLGIDSLLQSNEDAAARFEW</sequence>
<proteinExistence type="predicted"/>